<dbReference type="RefSeq" id="XP_070854600.1">
    <property type="nucleotide sequence ID" value="XM_070998499.1"/>
</dbReference>
<sequence length="429" mass="49276">MYRQIWVDPKHTPFQRIKFRNKEGEVIDFELKTVTFSVNCAPFLALRVLQQLADDVEKDFPKASNMVRHFMYVDDVLAGANSIQEAQLAISELHHAFNRAGFPVRKLTANQESILEDIPNENLLHNDFRDLNSESLAKRLGVRWNATSDEFYFVPPPVSIESTYTKKEVGWFPAEVEVEHHGFCDASQKAYGAAIYLRVEVGHNIMTRLLTAKTRVAPVKTVSLPRLELCGAFLLSEMIAAILPNMQITNSDIFCWTDSTIVLAWLNKPACHWTQFEANRVTKITQVTSANHWAHVRSEHNSADLPSRGVSLRELVHSQLWWEGPDWLQQPKDKWPTLGLTPPVTALEQRAVKVNFAKAPSEVFLERFSKLDKALRVLAYVLRFIQRCHKMPRGPADRPTKEEVREAERALILYAQREEYTQELKFLND</sequence>
<protein>
    <recommendedName>
        <fullName evidence="3">Reverse transcriptase domain-containing protein</fullName>
    </recommendedName>
</protein>
<keyword evidence="1" id="KW-1185">Reference proteome</keyword>
<dbReference type="SUPFAM" id="SSF56672">
    <property type="entry name" value="DNA/RNA polymerases"/>
    <property type="match status" value="1"/>
</dbReference>
<dbReference type="GeneID" id="139354279"/>
<accession>A0ABM4TXA8</accession>
<dbReference type="Proteomes" id="UP001652628">
    <property type="component" value="Chromosome 2"/>
</dbReference>
<dbReference type="InterPro" id="IPR043502">
    <property type="entry name" value="DNA/RNA_pol_sf"/>
</dbReference>
<reference evidence="1" key="1">
    <citation type="submission" date="2025-05" db="UniProtKB">
        <authorList>
            <consortium name="RefSeq"/>
        </authorList>
    </citation>
    <scope>NUCLEOTIDE SEQUENCE [LARGE SCALE GENOMIC DNA]</scope>
</reference>
<organism evidence="1 2">
    <name type="scientific">Drosophila suzukii</name>
    <name type="common">Spotted-wing drosophila fruit fly</name>
    <dbReference type="NCBI Taxonomy" id="28584"/>
    <lineage>
        <taxon>Eukaryota</taxon>
        <taxon>Metazoa</taxon>
        <taxon>Ecdysozoa</taxon>
        <taxon>Arthropoda</taxon>
        <taxon>Hexapoda</taxon>
        <taxon>Insecta</taxon>
        <taxon>Pterygota</taxon>
        <taxon>Neoptera</taxon>
        <taxon>Endopterygota</taxon>
        <taxon>Diptera</taxon>
        <taxon>Brachycera</taxon>
        <taxon>Muscomorpha</taxon>
        <taxon>Ephydroidea</taxon>
        <taxon>Drosophilidae</taxon>
        <taxon>Drosophila</taxon>
        <taxon>Sophophora</taxon>
    </lineage>
</organism>
<evidence type="ECO:0008006" key="3">
    <source>
        <dbReference type="Google" id="ProtNLM"/>
    </source>
</evidence>
<dbReference type="Pfam" id="PF05380">
    <property type="entry name" value="Peptidase_A17"/>
    <property type="match status" value="1"/>
</dbReference>
<evidence type="ECO:0000313" key="1">
    <source>
        <dbReference type="Proteomes" id="UP001652628"/>
    </source>
</evidence>
<gene>
    <name evidence="2" type="primary">LOC139354279</name>
</gene>
<dbReference type="InterPro" id="IPR008042">
    <property type="entry name" value="Retrotrans_Pao"/>
</dbReference>
<dbReference type="PANTHER" id="PTHR47331:SF1">
    <property type="entry name" value="GAG-LIKE PROTEIN"/>
    <property type="match status" value="1"/>
</dbReference>
<reference evidence="2" key="2">
    <citation type="submission" date="2025-08" db="UniProtKB">
        <authorList>
            <consortium name="RefSeq"/>
        </authorList>
    </citation>
    <scope>IDENTIFICATION</scope>
</reference>
<dbReference type="PANTHER" id="PTHR47331">
    <property type="entry name" value="PHD-TYPE DOMAIN-CONTAINING PROTEIN"/>
    <property type="match status" value="1"/>
</dbReference>
<proteinExistence type="predicted"/>
<evidence type="ECO:0000313" key="2">
    <source>
        <dbReference type="RefSeq" id="XP_070854600.1"/>
    </source>
</evidence>
<name>A0ABM4TXA8_DROSZ</name>